<dbReference type="GO" id="GO:0005634">
    <property type="term" value="C:nucleus"/>
    <property type="evidence" value="ECO:0007669"/>
    <property type="project" value="UniProtKB-SubCell"/>
</dbReference>
<dbReference type="AlphaFoldDB" id="G3N901"/>
<feature type="region of interest" description="Disordered" evidence="13">
    <location>
        <begin position="191"/>
        <end position="216"/>
    </location>
</feature>
<dbReference type="GO" id="GO:0061630">
    <property type="term" value="F:ubiquitin protein ligase activity"/>
    <property type="evidence" value="ECO:0007669"/>
    <property type="project" value="UniProtKB-EC"/>
</dbReference>
<dbReference type="SUPFAM" id="SSF57850">
    <property type="entry name" value="RING/U-box"/>
    <property type="match status" value="1"/>
</dbReference>
<evidence type="ECO:0000256" key="8">
    <source>
        <dbReference type="ARBA" id="ARBA00022786"/>
    </source>
</evidence>
<keyword evidence="9" id="KW-0862">Zinc</keyword>
<dbReference type="Ensembl" id="ENSGACT00000001790.1">
    <property type="protein sequence ID" value="ENSGACP00000001788.1"/>
    <property type="gene ID" value="ENSGACG00000001381.1"/>
</dbReference>
<dbReference type="PANTHER" id="PTHR23328:SF1">
    <property type="entry name" value="E3 UBIQUITIN-PROTEIN LIGASE RNF168"/>
    <property type="match status" value="1"/>
</dbReference>
<keyword evidence="5" id="KW-0479">Metal-binding</keyword>
<evidence type="ECO:0000259" key="14">
    <source>
        <dbReference type="PROSITE" id="PS50089"/>
    </source>
</evidence>
<proteinExistence type="predicted"/>
<dbReference type="Gene3D" id="3.30.40.10">
    <property type="entry name" value="Zinc/RING finger domain, C3HC4 (zinc finger)"/>
    <property type="match status" value="1"/>
</dbReference>
<name>G3N901_GASAC</name>
<accession>G3N901</accession>
<dbReference type="GO" id="GO:0008270">
    <property type="term" value="F:zinc ion binding"/>
    <property type="evidence" value="ECO:0007669"/>
    <property type="project" value="UniProtKB-KW"/>
</dbReference>
<comment type="catalytic activity">
    <reaction evidence="1">
        <text>S-ubiquitinyl-[E2 ubiquitin-conjugating enzyme]-L-cysteine + [acceptor protein]-L-lysine = [E2 ubiquitin-conjugating enzyme]-L-cysteine + N(6)-ubiquitinyl-[acceptor protein]-L-lysine.</text>
        <dbReference type="EC" id="2.3.2.27"/>
    </reaction>
</comment>
<dbReference type="InterPro" id="IPR018957">
    <property type="entry name" value="Znf_C3HC4_RING-type"/>
</dbReference>
<dbReference type="STRING" id="69293.ENSGACP00000001788"/>
<reference evidence="15" key="2">
    <citation type="submission" date="2024-04" db="UniProtKB">
        <authorList>
            <consortium name="Ensembl"/>
        </authorList>
    </citation>
    <scope>IDENTIFICATION</scope>
</reference>
<dbReference type="EC" id="2.3.2.27" evidence="3"/>
<evidence type="ECO:0000256" key="4">
    <source>
        <dbReference type="ARBA" id="ARBA00022679"/>
    </source>
</evidence>
<dbReference type="GO" id="GO:0031491">
    <property type="term" value="F:nucleosome binding"/>
    <property type="evidence" value="ECO:0007669"/>
    <property type="project" value="TreeGrafter"/>
</dbReference>
<evidence type="ECO:0000313" key="15">
    <source>
        <dbReference type="Ensembl" id="ENSGACP00000001788.1"/>
    </source>
</evidence>
<reference evidence="15" key="1">
    <citation type="submission" date="2006-01" db="EMBL/GenBank/DDBJ databases">
        <authorList>
            <person name="Lindblad-Toh K."/>
            <person name="Mauceli E."/>
            <person name="Grabherr M."/>
            <person name="Chang J.L."/>
            <person name="Lander E.S."/>
        </authorList>
    </citation>
    <scope>NUCLEOTIDE SEQUENCE [LARGE SCALE GENOMIC DNA]</scope>
</reference>
<evidence type="ECO:0000256" key="6">
    <source>
        <dbReference type="ARBA" id="ARBA00022763"/>
    </source>
</evidence>
<keyword evidence="6" id="KW-0227">DNA damage</keyword>
<keyword evidence="7 11" id="KW-0863">Zinc-finger</keyword>
<evidence type="ECO:0000256" key="11">
    <source>
        <dbReference type="PROSITE-ProRule" id="PRU00175"/>
    </source>
</evidence>
<evidence type="ECO:0000256" key="3">
    <source>
        <dbReference type="ARBA" id="ARBA00012483"/>
    </source>
</evidence>
<evidence type="ECO:0000256" key="1">
    <source>
        <dbReference type="ARBA" id="ARBA00000900"/>
    </source>
</evidence>
<dbReference type="GO" id="GO:0035861">
    <property type="term" value="C:site of double-strand break"/>
    <property type="evidence" value="ECO:0007669"/>
    <property type="project" value="TreeGrafter"/>
</dbReference>
<protein>
    <recommendedName>
        <fullName evidence="3">RING-type E3 ubiquitin transferase</fullName>
        <ecNumber evidence="3">2.3.2.27</ecNumber>
    </recommendedName>
</protein>
<evidence type="ECO:0000256" key="2">
    <source>
        <dbReference type="ARBA" id="ARBA00004123"/>
    </source>
</evidence>
<dbReference type="InParanoid" id="G3N901"/>
<sequence>MLSDVEVEGSDREGKRRRALSLEDCRCPVCLEIFLEPVTLPCTHTFCKVCFLESVDKATLCCPLCRRRVSTWARLNSRKNSLVDQTLWDQIQTCFPLQCQRRLTGQEEEEEPGVSVCFPRVSQPGELKQEYENQVTKLMEEKRFHEEEERKASEDFIQRLLAEEEKLRQEETRRREGDEKLARLLSSQLNSAPVSQETFGPPPITPAKKKKKEEVVGGGQMKKFLFPLPSNNVSSPCSFISNKENILHKVERPPP</sequence>
<dbReference type="Pfam" id="PF00097">
    <property type="entry name" value="zf-C3HC4"/>
    <property type="match status" value="1"/>
</dbReference>
<organism evidence="15">
    <name type="scientific">Gasterosteus aculeatus</name>
    <name type="common">Three-spined stickleback</name>
    <dbReference type="NCBI Taxonomy" id="69293"/>
    <lineage>
        <taxon>Eukaryota</taxon>
        <taxon>Metazoa</taxon>
        <taxon>Chordata</taxon>
        <taxon>Craniata</taxon>
        <taxon>Vertebrata</taxon>
        <taxon>Euteleostomi</taxon>
        <taxon>Actinopterygii</taxon>
        <taxon>Neopterygii</taxon>
        <taxon>Teleostei</taxon>
        <taxon>Neoteleostei</taxon>
        <taxon>Acanthomorphata</taxon>
        <taxon>Eupercaria</taxon>
        <taxon>Perciformes</taxon>
        <taxon>Cottioidei</taxon>
        <taxon>Gasterosteales</taxon>
        <taxon>Gasterosteidae</taxon>
        <taxon>Gasterosteus</taxon>
    </lineage>
</organism>
<dbReference type="Bgee" id="ENSGACG00000001381">
    <property type="expression patterns" value="Expressed in intestinal epithelial cell and 13 other cell types or tissues"/>
</dbReference>
<dbReference type="InterPro" id="IPR051657">
    <property type="entry name" value="RNF168/RNF169_E3_ubiq-ligase"/>
</dbReference>
<evidence type="ECO:0000256" key="5">
    <source>
        <dbReference type="ARBA" id="ARBA00022723"/>
    </source>
</evidence>
<keyword evidence="12" id="KW-0175">Coiled coil</keyword>
<evidence type="ECO:0000256" key="12">
    <source>
        <dbReference type="SAM" id="Coils"/>
    </source>
</evidence>
<comment type="subcellular location">
    <subcellularLocation>
        <location evidence="2">Nucleus</location>
    </subcellularLocation>
</comment>
<dbReference type="CDD" id="cd16550">
    <property type="entry name" value="RING-HC_RNF168"/>
    <property type="match status" value="1"/>
</dbReference>
<evidence type="ECO:0000256" key="7">
    <source>
        <dbReference type="ARBA" id="ARBA00022771"/>
    </source>
</evidence>
<dbReference type="eggNOG" id="KOG4159">
    <property type="taxonomic scope" value="Eukaryota"/>
</dbReference>
<keyword evidence="10" id="KW-0539">Nucleus</keyword>
<dbReference type="GO" id="GO:0006302">
    <property type="term" value="P:double-strand break repair"/>
    <property type="evidence" value="ECO:0007669"/>
    <property type="project" value="TreeGrafter"/>
</dbReference>
<keyword evidence="8" id="KW-0833">Ubl conjugation pathway</keyword>
<feature type="coiled-coil region" evidence="12">
    <location>
        <begin position="128"/>
        <end position="155"/>
    </location>
</feature>
<dbReference type="PROSITE" id="PS50089">
    <property type="entry name" value="ZF_RING_2"/>
    <property type="match status" value="1"/>
</dbReference>
<keyword evidence="4" id="KW-0808">Transferase</keyword>
<dbReference type="PANTHER" id="PTHR23328">
    <property type="entry name" value="RING-TYPE DOMAIN-CONTAINING PROTEIN"/>
    <property type="match status" value="1"/>
</dbReference>
<dbReference type="CDD" id="cd22265">
    <property type="entry name" value="UDM1_RNF168"/>
    <property type="match status" value="1"/>
</dbReference>
<dbReference type="SMART" id="SM00184">
    <property type="entry name" value="RING"/>
    <property type="match status" value="1"/>
</dbReference>
<evidence type="ECO:0000256" key="13">
    <source>
        <dbReference type="SAM" id="MobiDB-lite"/>
    </source>
</evidence>
<feature type="domain" description="RING-type" evidence="14">
    <location>
        <begin position="27"/>
        <end position="66"/>
    </location>
</feature>
<evidence type="ECO:0000256" key="9">
    <source>
        <dbReference type="ARBA" id="ARBA00022833"/>
    </source>
</evidence>
<dbReference type="InterPro" id="IPR001841">
    <property type="entry name" value="Znf_RING"/>
</dbReference>
<dbReference type="OMA" id="QFASEEC"/>
<dbReference type="InterPro" id="IPR013083">
    <property type="entry name" value="Znf_RING/FYVE/PHD"/>
</dbReference>
<evidence type="ECO:0000256" key="10">
    <source>
        <dbReference type="ARBA" id="ARBA00023242"/>
    </source>
</evidence>